<keyword evidence="4 5" id="KW-0732">Signal</keyword>
<gene>
    <name evidence="6" type="ORF">ACFQ3W_24215</name>
</gene>
<feature type="signal peptide" evidence="5">
    <location>
        <begin position="1"/>
        <end position="20"/>
    </location>
</feature>
<evidence type="ECO:0000256" key="2">
    <source>
        <dbReference type="ARBA" id="ARBA00008520"/>
    </source>
</evidence>
<dbReference type="RefSeq" id="WP_379321805.1">
    <property type="nucleotide sequence ID" value="NZ_JBHTLM010000030.1"/>
</dbReference>
<dbReference type="PANTHER" id="PTHR43649:SF31">
    <property type="entry name" value="SN-GLYCEROL-3-PHOSPHATE-BINDING PERIPLASMIC PROTEIN UGPB"/>
    <property type="match status" value="1"/>
</dbReference>
<evidence type="ECO:0000256" key="3">
    <source>
        <dbReference type="ARBA" id="ARBA00022448"/>
    </source>
</evidence>
<protein>
    <submittedName>
        <fullName evidence="6">ABC transporter substrate-binding protein</fullName>
    </submittedName>
</protein>
<dbReference type="PANTHER" id="PTHR43649">
    <property type="entry name" value="ARABINOSE-BINDING PROTEIN-RELATED"/>
    <property type="match status" value="1"/>
</dbReference>
<dbReference type="InterPro" id="IPR050490">
    <property type="entry name" value="Bact_solute-bd_prot1"/>
</dbReference>
<dbReference type="Pfam" id="PF01547">
    <property type="entry name" value="SBP_bac_1"/>
    <property type="match status" value="1"/>
</dbReference>
<evidence type="ECO:0000313" key="7">
    <source>
        <dbReference type="Proteomes" id="UP001597262"/>
    </source>
</evidence>
<feature type="chain" id="PRO_5045497464" evidence="5">
    <location>
        <begin position="21"/>
        <end position="462"/>
    </location>
</feature>
<dbReference type="EMBL" id="JBHTLM010000030">
    <property type="protein sequence ID" value="MFD1179378.1"/>
    <property type="molecule type" value="Genomic_DNA"/>
</dbReference>
<dbReference type="InterPro" id="IPR006059">
    <property type="entry name" value="SBP"/>
</dbReference>
<dbReference type="Proteomes" id="UP001597262">
    <property type="component" value="Unassembled WGS sequence"/>
</dbReference>
<comment type="caution">
    <text evidence="6">The sequence shown here is derived from an EMBL/GenBank/DDBJ whole genome shotgun (WGS) entry which is preliminary data.</text>
</comment>
<comment type="similarity">
    <text evidence="2">Belongs to the bacterial solute-binding protein 1 family.</text>
</comment>
<evidence type="ECO:0000256" key="4">
    <source>
        <dbReference type="ARBA" id="ARBA00022729"/>
    </source>
</evidence>
<organism evidence="6 7">
    <name type="scientific">Paenibacillus puldeungensis</name>
    <dbReference type="NCBI Taxonomy" id="696536"/>
    <lineage>
        <taxon>Bacteria</taxon>
        <taxon>Bacillati</taxon>
        <taxon>Bacillota</taxon>
        <taxon>Bacilli</taxon>
        <taxon>Bacillales</taxon>
        <taxon>Paenibacillaceae</taxon>
        <taxon>Paenibacillus</taxon>
    </lineage>
</organism>
<evidence type="ECO:0000256" key="1">
    <source>
        <dbReference type="ARBA" id="ARBA00004196"/>
    </source>
</evidence>
<comment type="subcellular location">
    <subcellularLocation>
        <location evidence="1">Cell envelope</location>
    </subcellularLocation>
</comment>
<evidence type="ECO:0000313" key="6">
    <source>
        <dbReference type="EMBL" id="MFD1179378.1"/>
    </source>
</evidence>
<dbReference type="PROSITE" id="PS51257">
    <property type="entry name" value="PROKAR_LIPOPROTEIN"/>
    <property type="match status" value="1"/>
</dbReference>
<dbReference type="Gene3D" id="3.40.190.10">
    <property type="entry name" value="Periplasmic binding protein-like II"/>
    <property type="match status" value="1"/>
</dbReference>
<dbReference type="SUPFAM" id="SSF53850">
    <property type="entry name" value="Periplasmic binding protein-like II"/>
    <property type="match status" value="1"/>
</dbReference>
<proteinExistence type="inferred from homology"/>
<keyword evidence="3" id="KW-0813">Transport</keyword>
<name>A0ABW3S474_9BACL</name>
<evidence type="ECO:0000256" key="5">
    <source>
        <dbReference type="SAM" id="SignalP"/>
    </source>
</evidence>
<accession>A0ABW3S474</accession>
<keyword evidence="7" id="KW-1185">Reference proteome</keyword>
<sequence length="462" mass="52398">MSKKWLRKAILVSMCTLLFAGCSSTPSKKAEQPSSLKVMFHDENYFFQQYGDLFTMKNPNIEIQVISTNSMYNGEVKDYKKAFDEFVEKEQPDVIMLNQENYTEYASNGKLTELDTLIQRDKYNTENIYPALLEQLKEQGGGKLYGLAPTFYGSAIFYNVDLFKKYGVEIPHDGMTWQELLDTARRFPTDGDEKTRIYGFGEQYSMQINDLAQSIASTEGLKAINPDTLKVTINTDSWKKAYQMAIDAIDSKAVYNPKDNFNGGPMEEYYKSQPFIMGRMAMTMGSSYDLQNYKDAKTAIKDYKPFELGIVAGPVDPAAPDITRNTGVGELFAIRANSPNTDAAWEFIKFINGDEFAKVKSRSMSNGLLSRMGYSTEYDGHSLEAFYKLKPDMKGSEWYGSEKIPNEFYDQYRPLLEKEIGLVVDKKKSLDEALKTIQEQGQAALDKAIKEKASKKESDSTK</sequence>
<reference evidence="7" key="1">
    <citation type="journal article" date="2019" name="Int. J. Syst. Evol. Microbiol.">
        <title>The Global Catalogue of Microorganisms (GCM) 10K type strain sequencing project: providing services to taxonomists for standard genome sequencing and annotation.</title>
        <authorList>
            <consortium name="The Broad Institute Genomics Platform"/>
            <consortium name="The Broad Institute Genome Sequencing Center for Infectious Disease"/>
            <person name="Wu L."/>
            <person name="Ma J."/>
        </authorList>
    </citation>
    <scope>NUCLEOTIDE SEQUENCE [LARGE SCALE GENOMIC DNA]</scope>
    <source>
        <strain evidence="7">CCUG 59189</strain>
    </source>
</reference>